<evidence type="ECO:0000256" key="7">
    <source>
        <dbReference type="ARBA" id="ARBA00022840"/>
    </source>
</evidence>
<feature type="region of interest" description="Disordered" evidence="11">
    <location>
        <begin position="431"/>
        <end position="494"/>
    </location>
</feature>
<sequence>MQLHPETRPSRLPDLVRDSQLTTRFLGAGSTKHTIYVTPSQSRRRSRVRAEQIWNRERKLGNGTFGEVWLERCASGPTSGSVRAVKEMPKDSSLPMNYLRELEAMAKFSHEKYVHCFVKCFGWYMSESKVFIAMEHLEYGDLQKHIDQRIPEEQAKDIISQLTEGLMYMHDNGFAHRDLKPGNILVHHPSPNWWVKIADFGISKRAEEGNTALRTLIGTEGYLAPEVLGFVFDKASEASGSTAFSYTFAVDMWALGELTFRMITKASAFPNRQDIFNCVVRGYPFPLAVLEAAGASDSCCDFVVKAMAGDPSKRMTAKEASTHDWIRVSRPSSASSSRSSQMMSEVTTATSSASVAKNTDSDSSFQWESTAQWSTGVGSSLVHTAPQQTGTSTGIGQEIHDVLDNQPSSAPTTSQAPWFQATADWTAVPRIETPVPPKASPSTTEEVQTAFVSAKPATPEPSSSTSKENKDAEASPAVAIPKPTAGPGPSVDFPKFPRPLDISWPPLKKATPYPYDFLNYNKGTKAGLRPEISYMSDFKSSAPEFGVPLNVWQPRRFKREQEQQKLEAEKAKSNPSAPAATPSKSPASPESTDDATLKAPLAQKVRRGPKDFEEMVFDSKISEEEVDKLRWKLDGLGPALPKDDKAASSPESATAARKVSSRIRHPSANMDAKSKEKKPDVVVPETAKKEASSGPSAEATAAPNKAPAFDPLLLSYFPTIKKEDSILRTDWKHYDPLASDLTGQKHKPTKRFSKPTVSRDLLGKVAAARKAREEAAKILPNPPKRENPKFEFVTALFTYVAQASGDLSFEKGDIIRVTQRTEIDNDWWRGELRTDKGVFPANYCTPVTVISTTMPSEGEKMPPCFLHKEVKSAYTSKTVAVEFVNRTAIALKTLWIRWDGTAIYYTMILPGKTVQQGTSRNSLSPKVHVV</sequence>
<comment type="catalytic activity">
    <reaction evidence="9">
        <text>L-seryl-[protein] + ATP = O-phospho-L-seryl-[protein] + ADP + H(+)</text>
        <dbReference type="Rhea" id="RHEA:17989"/>
        <dbReference type="Rhea" id="RHEA-COMP:9863"/>
        <dbReference type="Rhea" id="RHEA-COMP:11604"/>
        <dbReference type="ChEBI" id="CHEBI:15378"/>
        <dbReference type="ChEBI" id="CHEBI:29999"/>
        <dbReference type="ChEBI" id="CHEBI:30616"/>
        <dbReference type="ChEBI" id="CHEBI:83421"/>
        <dbReference type="ChEBI" id="CHEBI:456216"/>
        <dbReference type="EC" id="2.7.11.1"/>
    </reaction>
</comment>
<dbReference type="InterPro" id="IPR036028">
    <property type="entry name" value="SH3-like_dom_sf"/>
</dbReference>
<evidence type="ECO:0000256" key="2">
    <source>
        <dbReference type="ARBA" id="ARBA00022443"/>
    </source>
</evidence>
<keyword evidence="7" id="KW-0067">ATP-binding</keyword>
<keyword evidence="15" id="KW-1185">Reference proteome</keyword>
<dbReference type="SUPFAM" id="SSF50044">
    <property type="entry name" value="SH3-domain"/>
    <property type="match status" value="1"/>
</dbReference>
<dbReference type="PANTHER" id="PTHR48012">
    <property type="entry name" value="STERILE20-LIKE KINASE, ISOFORM B-RELATED"/>
    <property type="match status" value="1"/>
</dbReference>
<dbReference type="InterPro" id="IPR037140">
    <property type="entry name" value="VHL_beta_dom_sf"/>
</dbReference>
<evidence type="ECO:0000313" key="15">
    <source>
        <dbReference type="Proteomes" id="UP001498421"/>
    </source>
</evidence>
<comment type="catalytic activity">
    <reaction evidence="8">
        <text>L-threonyl-[protein] + ATP = O-phospho-L-threonyl-[protein] + ADP + H(+)</text>
        <dbReference type="Rhea" id="RHEA:46608"/>
        <dbReference type="Rhea" id="RHEA-COMP:11060"/>
        <dbReference type="Rhea" id="RHEA-COMP:11605"/>
        <dbReference type="ChEBI" id="CHEBI:15378"/>
        <dbReference type="ChEBI" id="CHEBI:30013"/>
        <dbReference type="ChEBI" id="CHEBI:30616"/>
        <dbReference type="ChEBI" id="CHEBI:61977"/>
        <dbReference type="ChEBI" id="CHEBI:456216"/>
        <dbReference type="EC" id="2.7.11.1"/>
    </reaction>
</comment>
<protein>
    <submittedName>
        <fullName evidence="14">Uncharacterized protein</fullName>
    </submittedName>
</protein>
<evidence type="ECO:0000256" key="11">
    <source>
        <dbReference type="SAM" id="MobiDB-lite"/>
    </source>
</evidence>
<dbReference type="Gene3D" id="2.30.30.40">
    <property type="entry name" value="SH3 Domains"/>
    <property type="match status" value="1"/>
</dbReference>
<dbReference type="InterPro" id="IPR008271">
    <property type="entry name" value="Ser/Thr_kinase_AS"/>
</dbReference>
<evidence type="ECO:0000256" key="5">
    <source>
        <dbReference type="ARBA" id="ARBA00022741"/>
    </source>
</evidence>
<dbReference type="PROSITE" id="PS50011">
    <property type="entry name" value="PROTEIN_KINASE_DOM"/>
    <property type="match status" value="1"/>
</dbReference>
<dbReference type="InterPro" id="IPR050629">
    <property type="entry name" value="STE20/SPS1-PAK"/>
</dbReference>
<dbReference type="InterPro" id="IPR001452">
    <property type="entry name" value="SH3_domain"/>
</dbReference>
<evidence type="ECO:0000256" key="10">
    <source>
        <dbReference type="PROSITE-ProRule" id="PRU00192"/>
    </source>
</evidence>
<dbReference type="InterPro" id="IPR000719">
    <property type="entry name" value="Prot_kinase_dom"/>
</dbReference>
<dbReference type="Gene3D" id="1.10.510.10">
    <property type="entry name" value="Transferase(Phosphotransferase) domain 1"/>
    <property type="match status" value="1"/>
</dbReference>
<dbReference type="SUPFAM" id="SSF49468">
    <property type="entry name" value="VHL"/>
    <property type="match status" value="1"/>
</dbReference>
<dbReference type="Pfam" id="PF00069">
    <property type="entry name" value="Pkinase"/>
    <property type="match status" value="1"/>
</dbReference>
<dbReference type="Pfam" id="PF07653">
    <property type="entry name" value="SH3_2"/>
    <property type="match status" value="1"/>
</dbReference>
<keyword evidence="6" id="KW-0418">Kinase</keyword>
<dbReference type="Gene3D" id="2.60.40.780">
    <property type="entry name" value="von Hippel-Lindau disease tumour suppressor, beta domain"/>
    <property type="match status" value="1"/>
</dbReference>
<dbReference type="PROSITE" id="PS50002">
    <property type="entry name" value="SH3"/>
    <property type="match status" value="1"/>
</dbReference>
<feature type="compositionally biased region" description="Polar residues" evidence="11">
    <location>
        <begin position="440"/>
        <end position="451"/>
    </location>
</feature>
<dbReference type="SUPFAM" id="SSF56112">
    <property type="entry name" value="Protein kinase-like (PK-like)"/>
    <property type="match status" value="1"/>
</dbReference>
<feature type="compositionally biased region" description="Low complexity" evidence="11">
    <location>
        <begin position="329"/>
        <end position="356"/>
    </location>
</feature>
<dbReference type="InterPro" id="IPR036208">
    <property type="entry name" value="VHL_sf"/>
</dbReference>
<comment type="caution">
    <text evidence="14">The sequence shown here is derived from an EMBL/GenBank/DDBJ whole genome shotgun (WGS) entry which is preliminary data.</text>
</comment>
<keyword evidence="3" id="KW-0723">Serine/threonine-protein kinase</keyword>
<reference evidence="14 15" key="1">
    <citation type="journal article" date="2025" name="Microbiol. Resour. Announc.">
        <title>Draft genome sequences for Neonectria magnoliae and Neonectria punicea, canker pathogens of Liriodendron tulipifera and Acer saccharum in West Virginia.</title>
        <authorList>
            <person name="Petronek H.M."/>
            <person name="Kasson M.T."/>
            <person name="Metheny A.M."/>
            <person name="Stauder C.M."/>
            <person name="Lovett B."/>
            <person name="Lynch S.C."/>
            <person name="Garnas J.R."/>
            <person name="Kasson L.R."/>
            <person name="Stajich J.E."/>
        </authorList>
    </citation>
    <scope>NUCLEOTIDE SEQUENCE [LARGE SCALE GENOMIC DNA]</scope>
    <source>
        <strain evidence="14 15">NRRL 64651</strain>
    </source>
</reference>
<gene>
    <name evidence="14" type="ORF">QQZ08_005260</name>
</gene>
<evidence type="ECO:0000256" key="8">
    <source>
        <dbReference type="ARBA" id="ARBA00047899"/>
    </source>
</evidence>
<evidence type="ECO:0000313" key="14">
    <source>
        <dbReference type="EMBL" id="KAK7428194.1"/>
    </source>
</evidence>
<keyword evidence="4" id="KW-0808">Transferase</keyword>
<dbReference type="PROSITE" id="PS00108">
    <property type="entry name" value="PROTEIN_KINASE_ST"/>
    <property type="match status" value="1"/>
</dbReference>
<dbReference type="InterPro" id="IPR011009">
    <property type="entry name" value="Kinase-like_dom_sf"/>
</dbReference>
<feature type="compositionally biased region" description="Basic and acidic residues" evidence="11">
    <location>
        <begin position="559"/>
        <end position="572"/>
    </location>
</feature>
<evidence type="ECO:0000256" key="6">
    <source>
        <dbReference type="ARBA" id="ARBA00022777"/>
    </source>
</evidence>
<dbReference type="Proteomes" id="UP001498421">
    <property type="component" value="Unassembled WGS sequence"/>
</dbReference>
<feature type="compositionally biased region" description="Basic and acidic residues" evidence="11">
    <location>
        <begin position="672"/>
        <end position="691"/>
    </location>
</feature>
<evidence type="ECO:0000256" key="1">
    <source>
        <dbReference type="ARBA" id="ARBA00008874"/>
    </source>
</evidence>
<feature type="compositionally biased region" description="Low complexity" evidence="11">
    <location>
        <begin position="573"/>
        <end position="590"/>
    </location>
</feature>
<evidence type="ECO:0000259" key="12">
    <source>
        <dbReference type="PROSITE" id="PS50002"/>
    </source>
</evidence>
<feature type="region of interest" description="Disordered" evidence="11">
    <location>
        <begin position="634"/>
        <end position="703"/>
    </location>
</feature>
<feature type="domain" description="Protein kinase" evidence="13">
    <location>
        <begin position="54"/>
        <end position="326"/>
    </location>
</feature>
<dbReference type="PANTHER" id="PTHR48012:SF10">
    <property type="entry name" value="FI20177P1"/>
    <property type="match status" value="1"/>
</dbReference>
<evidence type="ECO:0000256" key="4">
    <source>
        <dbReference type="ARBA" id="ARBA00022679"/>
    </source>
</evidence>
<dbReference type="EMBL" id="JAZAVK010000044">
    <property type="protein sequence ID" value="KAK7428194.1"/>
    <property type="molecule type" value="Genomic_DNA"/>
</dbReference>
<feature type="region of interest" description="Disordered" evidence="11">
    <location>
        <begin position="313"/>
        <end position="362"/>
    </location>
</feature>
<feature type="compositionally biased region" description="Basic and acidic residues" evidence="11">
    <location>
        <begin position="313"/>
        <end position="327"/>
    </location>
</feature>
<comment type="similarity">
    <text evidence="1">Belongs to the protein kinase superfamily. STE Ser/Thr protein kinase family. STE20 subfamily.</text>
</comment>
<keyword evidence="5" id="KW-0547">Nucleotide-binding</keyword>
<keyword evidence="2 10" id="KW-0728">SH3 domain</keyword>
<proteinExistence type="inferred from homology"/>
<name>A0ABR1I590_9HYPO</name>
<dbReference type="PRINTS" id="PR00452">
    <property type="entry name" value="SH3DOMAIN"/>
</dbReference>
<feature type="domain" description="SH3" evidence="12">
    <location>
        <begin position="788"/>
        <end position="849"/>
    </location>
</feature>
<evidence type="ECO:0000256" key="3">
    <source>
        <dbReference type="ARBA" id="ARBA00022527"/>
    </source>
</evidence>
<evidence type="ECO:0000259" key="13">
    <source>
        <dbReference type="PROSITE" id="PS50011"/>
    </source>
</evidence>
<feature type="region of interest" description="Disordered" evidence="11">
    <location>
        <begin position="554"/>
        <end position="611"/>
    </location>
</feature>
<organism evidence="14 15">
    <name type="scientific">Neonectria magnoliae</name>
    <dbReference type="NCBI Taxonomy" id="2732573"/>
    <lineage>
        <taxon>Eukaryota</taxon>
        <taxon>Fungi</taxon>
        <taxon>Dikarya</taxon>
        <taxon>Ascomycota</taxon>
        <taxon>Pezizomycotina</taxon>
        <taxon>Sordariomycetes</taxon>
        <taxon>Hypocreomycetidae</taxon>
        <taxon>Hypocreales</taxon>
        <taxon>Nectriaceae</taxon>
        <taxon>Neonectria</taxon>
    </lineage>
</organism>
<evidence type="ECO:0000256" key="9">
    <source>
        <dbReference type="ARBA" id="ARBA00048679"/>
    </source>
</evidence>
<dbReference type="SMART" id="SM00220">
    <property type="entry name" value="S_TKc"/>
    <property type="match status" value="1"/>
</dbReference>
<dbReference type="SMART" id="SM00326">
    <property type="entry name" value="SH3"/>
    <property type="match status" value="1"/>
</dbReference>
<accession>A0ABR1I590</accession>